<dbReference type="InterPro" id="IPR020843">
    <property type="entry name" value="ER"/>
</dbReference>
<protein>
    <recommendedName>
        <fullName evidence="8">Enoyl reductase (ER) domain-containing protein</fullName>
    </recommendedName>
</protein>
<dbReference type="InterPro" id="IPR013154">
    <property type="entry name" value="ADH-like_N"/>
</dbReference>
<dbReference type="AlphaFoldDB" id="A0AAE0WI27"/>
<keyword evidence="4 6" id="KW-0862">Zinc</keyword>
<comment type="cofactor">
    <cofactor evidence="1 6">
        <name>Zn(2+)</name>
        <dbReference type="ChEBI" id="CHEBI:29105"/>
    </cofactor>
</comment>
<evidence type="ECO:0000256" key="3">
    <source>
        <dbReference type="ARBA" id="ARBA00022723"/>
    </source>
</evidence>
<name>A0AAE0WI27_9PEZI</name>
<dbReference type="Gene3D" id="3.90.180.10">
    <property type="entry name" value="Medium-chain alcohol dehydrogenases, catalytic domain"/>
    <property type="match status" value="1"/>
</dbReference>
<evidence type="ECO:0000313" key="10">
    <source>
        <dbReference type="Proteomes" id="UP001274830"/>
    </source>
</evidence>
<dbReference type="Gene3D" id="3.40.50.720">
    <property type="entry name" value="NAD(P)-binding Rossmann-like Domain"/>
    <property type="match status" value="1"/>
</dbReference>
<organism evidence="9 10">
    <name type="scientific">Recurvomyces mirabilis</name>
    <dbReference type="NCBI Taxonomy" id="574656"/>
    <lineage>
        <taxon>Eukaryota</taxon>
        <taxon>Fungi</taxon>
        <taxon>Dikarya</taxon>
        <taxon>Ascomycota</taxon>
        <taxon>Pezizomycotina</taxon>
        <taxon>Dothideomycetes</taxon>
        <taxon>Dothideomycetidae</taxon>
        <taxon>Mycosphaerellales</taxon>
        <taxon>Teratosphaeriaceae</taxon>
        <taxon>Recurvomyces</taxon>
    </lineage>
</organism>
<evidence type="ECO:0000256" key="2">
    <source>
        <dbReference type="ARBA" id="ARBA00008072"/>
    </source>
</evidence>
<feature type="domain" description="Enoyl reductase (ER)" evidence="8">
    <location>
        <begin position="11"/>
        <end position="368"/>
    </location>
</feature>
<comment type="caution">
    <text evidence="9">The sequence shown here is derived from an EMBL/GenBank/DDBJ whole genome shotgun (WGS) entry which is preliminary data.</text>
</comment>
<reference evidence="9" key="1">
    <citation type="submission" date="2023-07" db="EMBL/GenBank/DDBJ databases">
        <title>Black Yeasts Isolated from many extreme environments.</title>
        <authorList>
            <person name="Coleine C."/>
            <person name="Stajich J.E."/>
            <person name="Selbmann L."/>
        </authorList>
    </citation>
    <scope>NUCLEOTIDE SEQUENCE</scope>
    <source>
        <strain evidence="9">CCFEE 5485</strain>
    </source>
</reference>
<dbReference type="Proteomes" id="UP001274830">
    <property type="component" value="Unassembled WGS sequence"/>
</dbReference>
<evidence type="ECO:0000256" key="1">
    <source>
        <dbReference type="ARBA" id="ARBA00001947"/>
    </source>
</evidence>
<dbReference type="InterPro" id="IPR002328">
    <property type="entry name" value="ADH_Zn_CS"/>
</dbReference>
<dbReference type="SUPFAM" id="SSF51735">
    <property type="entry name" value="NAD(P)-binding Rossmann-fold domains"/>
    <property type="match status" value="1"/>
</dbReference>
<dbReference type="Pfam" id="PF08240">
    <property type="entry name" value="ADH_N"/>
    <property type="match status" value="1"/>
</dbReference>
<dbReference type="SUPFAM" id="SSF50129">
    <property type="entry name" value="GroES-like"/>
    <property type="match status" value="1"/>
</dbReference>
<dbReference type="InterPro" id="IPR011032">
    <property type="entry name" value="GroES-like_sf"/>
</dbReference>
<dbReference type="PANTHER" id="PTHR43161">
    <property type="entry name" value="SORBITOL DEHYDROGENASE"/>
    <property type="match status" value="1"/>
</dbReference>
<comment type="similarity">
    <text evidence="2 6">Belongs to the zinc-containing alcohol dehydrogenase family.</text>
</comment>
<keyword evidence="7" id="KW-0472">Membrane</keyword>
<keyword evidence="7" id="KW-1133">Transmembrane helix</keyword>
<dbReference type="GO" id="GO:0034079">
    <property type="term" value="P:butanediol biosynthetic process"/>
    <property type="evidence" value="ECO:0007669"/>
    <property type="project" value="TreeGrafter"/>
</dbReference>
<dbReference type="CDD" id="cd08233">
    <property type="entry name" value="butanediol_DH_like"/>
    <property type="match status" value="1"/>
</dbReference>
<accession>A0AAE0WI27</accession>
<keyword evidence="10" id="KW-1185">Reference proteome</keyword>
<dbReference type="Pfam" id="PF00107">
    <property type="entry name" value="ADH_zinc_N"/>
    <property type="match status" value="1"/>
</dbReference>
<dbReference type="PANTHER" id="PTHR43161:SF23">
    <property type="entry name" value="(R,R)-BUTANEDIOL DEHYDROGENASE-RELATED"/>
    <property type="match status" value="1"/>
</dbReference>
<evidence type="ECO:0000256" key="7">
    <source>
        <dbReference type="SAM" id="Phobius"/>
    </source>
</evidence>
<dbReference type="GO" id="GO:0005737">
    <property type="term" value="C:cytoplasm"/>
    <property type="evidence" value="ECO:0007669"/>
    <property type="project" value="TreeGrafter"/>
</dbReference>
<evidence type="ECO:0000313" key="9">
    <source>
        <dbReference type="EMBL" id="KAK3669293.1"/>
    </source>
</evidence>
<dbReference type="InterPro" id="IPR013149">
    <property type="entry name" value="ADH-like_C"/>
</dbReference>
<keyword evidence="3 6" id="KW-0479">Metal-binding</keyword>
<sequence>MATVTALRLYGREQIQLDRIEPVPCQADEVRLRIAYCGICGSDIHEYLSTPIFAPASGKANPWTKVSLPVVMGHEFSGTIVEVGSKVTDLRAGQEVCVNPSLDDRHYTLPDCSRCSEGKPNICKRWATYGLNAVGGGFADEIVVKHFNCLPLPQGVSLKLGALAEPLAVAWHSIRTSNFKKGQTALVLGAGPIGLAILLLLRTWGAGKVIITEVTEQRSKQAKQFGADMVVNPLEKAKGGDGQEQDPVLEAVHSFSEDGVDVTFDATGLQSTLNTGLAAVRPGGVFFNVAIHEKPLLLNLNDVFILEKKILGGICYTREDFEQVLKAMASGEIPFEDMITAVVPLSDVVSGGFRELMNNKAKHVKILIQPGNGA</sequence>
<dbReference type="SMART" id="SM00829">
    <property type="entry name" value="PKS_ER"/>
    <property type="match status" value="1"/>
</dbReference>
<proteinExistence type="inferred from homology"/>
<keyword evidence="7" id="KW-0812">Transmembrane</keyword>
<gene>
    <name evidence="9" type="ORF">LTR78_010831</name>
</gene>
<feature type="transmembrane region" description="Helical" evidence="7">
    <location>
        <begin position="185"/>
        <end position="205"/>
    </location>
</feature>
<dbReference type="EMBL" id="JAUTXT010000092">
    <property type="protein sequence ID" value="KAK3669293.1"/>
    <property type="molecule type" value="Genomic_DNA"/>
</dbReference>
<evidence type="ECO:0000259" key="8">
    <source>
        <dbReference type="SMART" id="SM00829"/>
    </source>
</evidence>
<evidence type="ECO:0000256" key="4">
    <source>
        <dbReference type="ARBA" id="ARBA00022833"/>
    </source>
</evidence>
<dbReference type="GO" id="GO:0008270">
    <property type="term" value="F:zinc ion binding"/>
    <property type="evidence" value="ECO:0007669"/>
    <property type="project" value="InterPro"/>
</dbReference>
<evidence type="ECO:0000256" key="6">
    <source>
        <dbReference type="RuleBase" id="RU361277"/>
    </source>
</evidence>
<evidence type="ECO:0000256" key="5">
    <source>
        <dbReference type="ARBA" id="ARBA00023002"/>
    </source>
</evidence>
<dbReference type="PROSITE" id="PS00059">
    <property type="entry name" value="ADH_ZINC"/>
    <property type="match status" value="1"/>
</dbReference>
<dbReference type="GO" id="GO:0000721">
    <property type="term" value="F:(R,R)-butanediol dehydrogenase activity"/>
    <property type="evidence" value="ECO:0007669"/>
    <property type="project" value="TreeGrafter"/>
</dbReference>
<dbReference type="InterPro" id="IPR036291">
    <property type="entry name" value="NAD(P)-bd_dom_sf"/>
</dbReference>
<keyword evidence="5" id="KW-0560">Oxidoreductase</keyword>